<dbReference type="Pfam" id="PF01943">
    <property type="entry name" value="Polysacc_synt"/>
    <property type="match status" value="1"/>
</dbReference>
<dbReference type="AlphaFoldDB" id="A0A9X2W3D5"/>
<dbReference type="Proteomes" id="UP001142648">
    <property type="component" value="Unassembled WGS sequence"/>
</dbReference>
<dbReference type="GO" id="GO:0005886">
    <property type="term" value="C:plasma membrane"/>
    <property type="evidence" value="ECO:0007669"/>
    <property type="project" value="UniProtKB-SubCell"/>
</dbReference>
<accession>A0A9X2W3D5</accession>
<keyword evidence="5 6" id="KW-0472">Membrane</keyword>
<dbReference type="PANTHER" id="PTHR30250:SF31">
    <property type="entry name" value="INNER MEMBRANE PROTEIN YGHQ"/>
    <property type="match status" value="1"/>
</dbReference>
<reference evidence="7" key="1">
    <citation type="submission" date="2022-09" db="EMBL/GenBank/DDBJ databases">
        <title>The genome sequence of Tsuneonella sp. YG55.</title>
        <authorList>
            <person name="Liu Y."/>
        </authorList>
    </citation>
    <scope>NUCLEOTIDE SEQUENCE</scope>
    <source>
        <strain evidence="7">YG55</strain>
    </source>
</reference>
<evidence type="ECO:0000256" key="2">
    <source>
        <dbReference type="ARBA" id="ARBA00022475"/>
    </source>
</evidence>
<comment type="subcellular location">
    <subcellularLocation>
        <location evidence="1">Cell membrane</location>
        <topology evidence="1">Multi-pass membrane protein</topology>
    </subcellularLocation>
</comment>
<gene>
    <name evidence="7" type="ORF">N0B51_14770</name>
</gene>
<keyword evidence="3 6" id="KW-0812">Transmembrane</keyword>
<keyword evidence="2" id="KW-1003">Cell membrane</keyword>
<evidence type="ECO:0000256" key="4">
    <source>
        <dbReference type="ARBA" id="ARBA00022989"/>
    </source>
</evidence>
<feature type="transmembrane region" description="Helical" evidence="6">
    <location>
        <begin position="165"/>
        <end position="186"/>
    </location>
</feature>
<evidence type="ECO:0000313" key="8">
    <source>
        <dbReference type="Proteomes" id="UP001142648"/>
    </source>
</evidence>
<evidence type="ECO:0000256" key="3">
    <source>
        <dbReference type="ARBA" id="ARBA00022692"/>
    </source>
</evidence>
<protein>
    <submittedName>
        <fullName evidence="7">Oligosaccharide flippase family protein</fullName>
    </submittedName>
</protein>
<name>A0A9X2W3D5_9SPHN</name>
<keyword evidence="8" id="KW-1185">Reference proteome</keyword>
<keyword evidence="4 6" id="KW-1133">Transmembrane helix</keyword>
<evidence type="ECO:0000256" key="6">
    <source>
        <dbReference type="SAM" id="Phobius"/>
    </source>
</evidence>
<dbReference type="InterPro" id="IPR002797">
    <property type="entry name" value="Polysacc_synth"/>
</dbReference>
<dbReference type="EMBL" id="JAOAMV010000020">
    <property type="protein sequence ID" value="MCT2560243.1"/>
    <property type="molecule type" value="Genomic_DNA"/>
</dbReference>
<feature type="non-terminal residue" evidence="7">
    <location>
        <position position="302"/>
    </location>
</feature>
<proteinExistence type="predicted"/>
<feature type="transmembrane region" description="Helical" evidence="6">
    <location>
        <begin position="21"/>
        <end position="41"/>
    </location>
</feature>
<feature type="transmembrane region" description="Helical" evidence="6">
    <location>
        <begin position="127"/>
        <end position="145"/>
    </location>
</feature>
<evidence type="ECO:0000313" key="7">
    <source>
        <dbReference type="EMBL" id="MCT2560243.1"/>
    </source>
</evidence>
<evidence type="ECO:0000256" key="1">
    <source>
        <dbReference type="ARBA" id="ARBA00004651"/>
    </source>
</evidence>
<organism evidence="7 8">
    <name type="scientific">Tsuneonella litorea</name>
    <dbReference type="NCBI Taxonomy" id="2976475"/>
    <lineage>
        <taxon>Bacteria</taxon>
        <taxon>Pseudomonadati</taxon>
        <taxon>Pseudomonadota</taxon>
        <taxon>Alphaproteobacteria</taxon>
        <taxon>Sphingomonadales</taxon>
        <taxon>Erythrobacteraceae</taxon>
        <taxon>Tsuneonella</taxon>
    </lineage>
</organism>
<feature type="transmembrane region" description="Helical" evidence="6">
    <location>
        <begin position="95"/>
        <end position="121"/>
    </location>
</feature>
<evidence type="ECO:0000256" key="5">
    <source>
        <dbReference type="ARBA" id="ARBA00023136"/>
    </source>
</evidence>
<feature type="transmembrane region" description="Helical" evidence="6">
    <location>
        <begin position="53"/>
        <end position="74"/>
    </location>
</feature>
<sequence>MKTPLSPQERRDGLKNIVRNLAWILGGKGFAAVASLVYLALLSRSLGVRDFGHFSLIFSTAQALVALAGFQTWQTMIRVGARSAMERDWSHFGRLAGLCAIIDAGGALIGCILAVVLFYGFAEVLNLNPKFVGMAFWFSCALLWARMTTSNGIVRVLDRFDLGSYVEAVVPAGRLIAAVVIVFIGASVEKFLIAWALFDLLSAALYWVVAWKLVPQALTRANFARWREAIGENPGIKSFFGITYASSSLDALYRQGPLLLVGLLLGTSAAGLYKLADQLAQGIGTMSQLVARAVFPEFALSH</sequence>
<dbReference type="PANTHER" id="PTHR30250">
    <property type="entry name" value="PST FAMILY PREDICTED COLANIC ACID TRANSPORTER"/>
    <property type="match status" value="1"/>
</dbReference>
<dbReference type="RefSeq" id="WP_259963363.1">
    <property type="nucleotide sequence ID" value="NZ_JAOAMV010000020.1"/>
</dbReference>
<comment type="caution">
    <text evidence="7">The sequence shown here is derived from an EMBL/GenBank/DDBJ whole genome shotgun (WGS) entry which is preliminary data.</text>
</comment>
<dbReference type="InterPro" id="IPR050833">
    <property type="entry name" value="Poly_Biosynth_Transport"/>
</dbReference>
<feature type="transmembrane region" description="Helical" evidence="6">
    <location>
        <begin position="192"/>
        <end position="214"/>
    </location>
</feature>